<gene>
    <name evidence="1" type="ORF">PanWU01x14_008550</name>
</gene>
<dbReference type="Proteomes" id="UP000237105">
    <property type="component" value="Unassembled WGS sequence"/>
</dbReference>
<dbReference type="AlphaFoldDB" id="A0A2P5E259"/>
<evidence type="ECO:0000313" key="1">
    <source>
        <dbReference type="EMBL" id="PON79623.1"/>
    </source>
</evidence>
<dbReference type="EMBL" id="JXTB01000003">
    <property type="protein sequence ID" value="PON79623.1"/>
    <property type="molecule type" value="Genomic_DNA"/>
</dbReference>
<accession>A0A2P5E259</accession>
<proteinExistence type="predicted"/>
<comment type="caution">
    <text evidence="1">The sequence shown here is derived from an EMBL/GenBank/DDBJ whole genome shotgun (WGS) entry which is preliminary data.</text>
</comment>
<protein>
    <submittedName>
        <fullName evidence="1">Uncharacterized protein</fullName>
    </submittedName>
</protein>
<dbReference type="OrthoDB" id="1748414at2759"/>
<organism evidence="1 2">
    <name type="scientific">Parasponia andersonii</name>
    <name type="common">Sponia andersonii</name>
    <dbReference type="NCBI Taxonomy" id="3476"/>
    <lineage>
        <taxon>Eukaryota</taxon>
        <taxon>Viridiplantae</taxon>
        <taxon>Streptophyta</taxon>
        <taxon>Embryophyta</taxon>
        <taxon>Tracheophyta</taxon>
        <taxon>Spermatophyta</taxon>
        <taxon>Magnoliopsida</taxon>
        <taxon>eudicotyledons</taxon>
        <taxon>Gunneridae</taxon>
        <taxon>Pentapetalae</taxon>
        <taxon>rosids</taxon>
        <taxon>fabids</taxon>
        <taxon>Rosales</taxon>
        <taxon>Cannabaceae</taxon>
        <taxon>Parasponia</taxon>
    </lineage>
</organism>
<sequence>IKWFNVLKGGNPNYSQGRGELLLSEQKIDAAARKFWWTGSLDRNKFLALKAWDSLCQPKSPRRAWPTTNGRFQYSIVGQAY</sequence>
<reference evidence="2" key="1">
    <citation type="submission" date="2016-06" db="EMBL/GenBank/DDBJ databases">
        <title>Parallel loss of symbiosis genes in relatives of nitrogen-fixing non-legume Parasponia.</title>
        <authorList>
            <person name="Van Velzen R."/>
            <person name="Holmer R."/>
            <person name="Bu F."/>
            <person name="Rutten L."/>
            <person name="Van Zeijl A."/>
            <person name="Liu W."/>
            <person name="Santuari L."/>
            <person name="Cao Q."/>
            <person name="Sharma T."/>
            <person name="Shen D."/>
            <person name="Roswanjaya Y."/>
            <person name="Wardhani T."/>
            <person name="Kalhor M.S."/>
            <person name="Jansen J."/>
            <person name="Van den Hoogen J."/>
            <person name="Gungor B."/>
            <person name="Hartog M."/>
            <person name="Hontelez J."/>
            <person name="Verver J."/>
            <person name="Yang W.-C."/>
            <person name="Schijlen E."/>
            <person name="Repin R."/>
            <person name="Schilthuizen M."/>
            <person name="Schranz E."/>
            <person name="Heidstra R."/>
            <person name="Miyata K."/>
            <person name="Fedorova E."/>
            <person name="Kohlen W."/>
            <person name="Bisseling T."/>
            <person name="Smit S."/>
            <person name="Geurts R."/>
        </authorList>
    </citation>
    <scope>NUCLEOTIDE SEQUENCE [LARGE SCALE GENOMIC DNA]</scope>
    <source>
        <strain evidence="2">cv. WU1-14</strain>
    </source>
</reference>
<keyword evidence="2" id="KW-1185">Reference proteome</keyword>
<name>A0A2P5E259_PARAD</name>
<evidence type="ECO:0000313" key="2">
    <source>
        <dbReference type="Proteomes" id="UP000237105"/>
    </source>
</evidence>
<feature type="non-terminal residue" evidence="1">
    <location>
        <position position="1"/>
    </location>
</feature>